<evidence type="ECO:0000313" key="11">
    <source>
        <dbReference type="Proteomes" id="UP000662914"/>
    </source>
</evidence>
<keyword evidence="9" id="KW-0511">Multifunctional enzyme</keyword>
<evidence type="ECO:0000256" key="2">
    <source>
        <dbReference type="ARBA" id="ARBA00011475"/>
    </source>
</evidence>
<evidence type="ECO:0000256" key="1">
    <source>
        <dbReference type="ARBA" id="ARBA00006774"/>
    </source>
</evidence>
<feature type="binding site" evidence="9">
    <location>
        <position position="155"/>
    </location>
    <ligand>
        <name>substrate</name>
    </ligand>
</feature>
<accession>A0A809QX14</accession>
<evidence type="ECO:0000256" key="5">
    <source>
        <dbReference type="ARBA" id="ARBA00022679"/>
    </source>
</evidence>
<feature type="binding site" evidence="9">
    <location>
        <position position="408"/>
    </location>
    <ligand>
        <name>substrate</name>
    </ligand>
</feature>
<comment type="pathway">
    <text evidence="9">Amino-acid biosynthesis; L-arginine biosynthesis; L-ornithine and N-acetyl-L-glutamate from L-glutamate and N(2)-acetyl-L-ornithine (cyclic): step 1/1.</text>
</comment>
<keyword evidence="3 9" id="KW-0055">Arginine biosynthesis</keyword>
<comment type="subcellular location">
    <subcellularLocation>
        <location evidence="9">Cytoplasm</location>
    </subcellularLocation>
</comment>
<dbReference type="HAMAP" id="MF_01106">
    <property type="entry name" value="ArgJ"/>
    <property type="match status" value="1"/>
</dbReference>
<dbReference type="SUPFAM" id="SSF56266">
    <property type="entry name" value="DmpA/ArgJ-like"/>
    <property type="match status" value="1"/>
</dbReference>
<dbReference type="InterPro" id="IPR002813">
    <property type="entry name" value="Arg_biosynth_ArgJ"/>
</dbReference>
<dbReference type="GO" id="GO:0006526">
    <property type="term" value="P:L-arginine biosynthetic process"/>
    <property type="evidence" value="ECO:0007669"/>
    <property type="project" value="UniProtKB-UniRule"/>
</dbReference>
<dbReference type="UniPathway" id="UPA00068">
    <property type="reaction ID" value="UER00106"/>
</dbReference>
<feature type="binding site" evidence="9">
    <location>
        <position position="403"/>
    </location>
    <ligand>
        <name>substrate</name>
    </ligand>
</feature>
<comment type="function">
    <text evidence="9">Catalyzes two activities which are involved in the cyclic version of arginine biosynthesis: the synthesis of N-acetylglutamate from glutamate and acetyl-CoA as the acetyl donor, and of ornithine by transacetylation between N(2)-acetylornithine and glutamate.</text>
</comment>
<organism evidence="10 11">
    <name type="scientific">Candidatus Desulfobacillus denitrificans</name>
    <dbReference type="NCBI Taxonomy" id="2608985"/>
    <lineage>
        <taxon>Bacteria</taxon>
        <taxon>Pseudomonadati</taxon>
        <taxon>Pseudomonadota</taxon>
        <taxon>Betaproteobacteria</taxon>
        <taxon>Candidatus Desulfobacillus</taxon>
    </lineage>
</organism>
<comment type="catalytic activity">
    <reaction evidence="8 9">
        <text>N(2)-acetyl-L-ornithine + L-glutamate = N-acetyl-L-glutamate + L-ornithine</text>
        <dbReference type="Rhea" id="RHEA:15349"/>
        <dbReference type="ChEBI" id="CHEBI:29985"/>
        <dbReference type="ChEBI" id="CHEBI:44337"/>
        <dbReference type="ChEBI" id="CHEBI:46911"/>
        <dbReference type="ChEBI" id="CHEBI:57805"/>
        <dbReference type="EC" id="2.3.1.35"/>
    </reaction>
</comment>
<dbReference type="GO" id="GO:0004042">
    <property type="term" value="F:L-glutamate N-acetyltransferase activity"/>
    <property type="evidence" value="ECO:0007669"/>
    <property type="project" value="UniProtKB-UniRule"/>
</dbReference>
<dbReference type="EMBL" id="AP021857">
    <property type="protein sequence ID" value="BBO19970.1"/>
    <property type="molecule type" value="Genomic_DNA"/>
</dbReference>
<comment type="pathway">
    <text evidence="9">Amino-acid biosynthesis; L-arginine biosynthesis; N(2)-acetyl-L-ornithine from L-glutamate: step 1/4.</text>
</comment>
<gene>
    <name evidence="9" type="primary">argJ</name>
    <name evidence="10" type="ORF">DSYM_06690</name>
</gene>
<feature type="binding site" evidence="9">
    <location>
        <position position="279"/>
    </location>
    <ligand>
        <name>substrate</name>
    </ligand>
</feature>
<name>A0A809QX14_9PROT</name>
<keyword evidence="6 9" id="KW-0068">Autocatalytic cleavage</keyword>
<evidence type="ECO:0000256" key="8">
    <source>
        <dbReference type="ARBA" id="ARBA00049439"/>
    </source>
</evidence>
<keyword evidence="7 9" id="KW-0012">Acyltransferase</keyword>
<keyword evidence="9" id="KW-0963">Cytoplasm</keyword>
<feature type="site" description="Involved in the stabilization of negative charge on the oxyanion by the formation of the oxyanion hole" evidence="9">
    <location>
        <position position="119"/>
    </location>
</feature>
<dbReference type="InterPro" id="IPR016117">
    <property type="entry name" value="ArgJ-like_dom_sf"/>
</dbReference>
<dbReference type="PANTHER" id="PTHR23100">
    <property type="entry name" value="ARGININE BIOSYNTHESIS BIFUNCTIONAL PROTEIN ARGJ"/>
    <property type="match status" value="1"/>
</dbReference>
<feature type="binding site" evidence="9">
    <location>
        <position position="192"/>
    </location>
    <ligand>
        <name>substrate</name>
    </ligand>
</feature>
<evidence type="ECO:0000256" key="9">
    <source>
        <dbReference type="HAMAP-Rule" id="MF_01106"/>
    </source>
</evidence>
<dbReference type="FunFam" id="3.10.20.340:FF:000001">
    <property type="entry name" value="Arginine biosynthesis bifunctional protein ArgJ, chloroplastic"/>
    <property type="match status" value="1"/>
</dbReference>
<proteinExistence type="inferred from homology"/>
<evidence type="ECO:0000256" key="6">
    <source>
        <dbReference type="ARBA" id="ARBA00022813"/>
    </source>
</evidence>
<dbReference type="EC" id="2.3.1.1" evidence="9"/>
<comment type="catalytic activity">
    <reaction evidence="9">
        <text>L-glutamate + acetyl-CoA = N-acetyl-L-glutamate + CoA + H(+)</text>
        <dbReference type="Rhea" id="RHEA:24292"/>
        <dbReference type="ChEBI" id="CHEBI:15378"/>
        <dbReference type="ChEBI" id="CHEBI:29985"/>
        <dbReference type="ChEBI" id="CHEBI:44337"/>
        <dbReference type="ChEBI" id="CHEBI:57287"/>
        <dbReference type="ChEBI" id="CHEBI:57288"/>
        <dbReference type="EC" id="2.3.1.1"/>
    </reaction>
</comment>
<dbReference type="AlphaFoldDB" id="A0A809QX14"/>
<feature type="site" description="Cleavage; by autolysis" evidence="9">
    <location>
        <begin position="191"/>
        <end position="192"/>
    </location>
</feature>
<evidence type="ECO:0000256" key="3">
    <source>
        <dbReference type="ARBA" id="ARBA00022571"/>
    </source>
</evidence>
<dbReference type="CDD" id="cd02152">
    <property type="entry name" value="OAT"/>
    <property type="match status" value="1"/>
</dbReference>
<dbReference type="NCBIfam" id="TIGR00120">
    <property type="entry name" value="ArgJ"/>
    <property type="match status" value="1"/>
</dbReference>
<comment type="similarity">
    <text evidence="1 9">Belongs to the ArgJ family.</text>
</comment>
<evidence type="ECO:0000256" key="4">
    <source>
        <dbReference type="ARBA" id="ARBA00022605"/>
    </source>
</evidence>
<dbReference type="EC" id="2.3.1.35" evidence="9"/>
<dbReference type="Gene3D" id="3.60.70.12">
    <property type="entry name" value="L-amino peptidase D-ALA esterase/amidase"/>
    <property type="match status" value="1"/>
</dbReference>
<comment type="subunit">
    <text evidence="2 9">Heterotetramer of two alpha and two beta chains.</text>
</comment>
<dbReference type="Proteomes" id="UP000662914">
    <property type="component" value="Chromosome"/>
</dbReference>
<feature type="site" description="Involved in the stabilization of negative charge on the oxyanion by the formation of the oxyanion hole" evidence="9">
    <location>
        <position position="118"/>
    </location>
</feature>
<feature type="chain" id="PRO_5035346431" description="Arginine biosynthesis bifunctional protein ArgJ alpha chain" evidence="9">
    <location>
        <begin position="1"/>
        <end position="191"/>
    </location>
</feature>
<evidence type="ECO:0000256" key="7">
    <source>
        <dbReference type="ARBA" id="ARBA00023315"/>
    </source>
</evidence>
<reference evidence="10" key="1">
    <citation type="journal article" name="DNA Res.">
        <title>The physiological potential of anammox bacteria as revealed by their core genome structure.</title>
        <authorList>
            <person name="Okubo T."/>
            <person name="Toyoda A."/>
            <person name="Fukuhara K."/>
            <person name="Uchiyama I."/>
            <person name="Harigaya Y."/>
            <person name="Kuroiwa M."/>
            <person name="Suzuki T."/>
            <person name="Murakami Y."/>
            <person name="Suwa Y."/>
            <person name="Takami H."/>
        </authorList>
    </citation>
    <scope>NUCLEOTIDE SEQUENCE</scope>
    <source>
        <strain evidence="10">317325-3</strain>
    </source>
</reference>
<dbReference type="PANTHER" id="PTHR23100:SF0">
    <property type="entry name" value="ARGININE BIOSYNTHESIS BIFUNCTIONAL PROTEIN ARGJ, MITOCHONDRIAL"/>
    <property type="match status" value="1"/>
</dbReference>
<dbReference type="GO" id="GO:0005737">
    <property type="term" value="C:cytoplasm"/>
    <property type="evidence" value="ECO:0007669"/>
    <property type="project" value="UniProtKB-SubCell"/>
</dbReference>
<dbReference type="NCBIfam" id="NF003802">
    <property type="entry name" value="PRK05388.1"/>
    <property type="match status" value="1"/>
</dbReference>
<feature type="binding site" evidence="9">
    <location>
        <position position="181"/>
    </location>
    <ligand>
        <name>substrate</name>
    </ligand>
</feature>
<evidence type="ECO:0000313" key="10">
    <source>
        <dbReference type="EMBL" id="BBO19970.1"/>
    </source>
</evidence>
<feature type="active site" description="Nucleophile" evidence="9">
    <location>
        <position position="192"/>
    </location>
</feature>
<dbReference type="GO" id="GO:0004358">
    <property type="term" value="F:L-glutamate N-acetyltransferase activity, acting on acetyl-L-ornithine as donor"/>
    <property type="evidence" value="ECO:0007669"/>
    <property type="project" value="UniProtKB-UniRule"/>
</dbReference>
<protein>
    <recommendedName>
        <fullName evidence="9">Arginine biosynthesis bifunctional protein ArgJ</fullName>
    </recommendedName>
    <domain>
        <recommendedName>
            <fullName evidence="9">Glutamate N-acetyltransferase</fullName>
            <ecNumber evidence="9">2.3.1.35</ecNumber>
        </recommendedName>
        <alternativeName>
            <fullName evidence="9">Ornithine acetyltransferase</fullName>
            <shortName evidence="9">OATase</shortName>
        </alternativeName>
        <alternativeName>
            <fullName evidence="9">Ornithine transacetylase</fullName>
        </alternativeName>
    </domain>
    <domain>
        <recommendedName>
            <fullName evidence="9">Amino-acid acetyltransferase</fullName>
            <ecNumber evidence="9">2.3.1.1</ecNumber>
        </recommendedName>
        <alternativeName>
            <fullName evidence="9">N-acetylglutamate synthase</fullName>
            <shortName evidence="9">AGSase</shortName>
        </alternativeName>
    </domain>
    <component>
        <recommendedName>
            <fullName evidence="9">Arginine biosynthesis bifunctional protein ArgJ alpha chain</fullName>
        </recommendedName>
    </component>
    <component>
        <recommendedName>
            <fullName evidence="9">Arginine biosynthesis bifunctional protein ArgJ beta chain</fullName>
        </recommendedName>
    </component>
</protein>
<dbReference type="GO" id="GO:0006592">
    <property type="term" value="P:ornithine biosynthetic process"/>
    <property type="evidence" value="ECO:0007669"/>
    <property type="project" value="TreeGrafter"/>
</dbReference>
<dbReference type="Gene3D" id="3.10.20.340">
    <property type="entry name" value="ArgJ beta chain, C-terminal domain"/>
    <property type="match status" value="1"/>
</dbReference>
<dbReference type="FunFam" id="3.60.70.12:FF:000001">
    <property type="entry name" value="Arginine biosynthesis bifunctional protein ArgJ, chloroplastic"/>
    <property type="match status" value="1"/>
</dbReference>
<feature type="chain" id="PRO_5035346430" description="Arginine biosynthesis bifunctional protein ArgJ beta chain" evidence="9">
    <location>
        <begin position="192"/>
        <end position="408"/>
    </location>
</feature>
<keyword evidence="4 9" id="KW-0028">Amino-acid biosynthesis</keyword>
<dbReference type="Pfam" id="PF01960">
    <property type="entry name" value="ArgJ"/>
    <property type="match status" value="1"/>
</dbReference>
<dbReference type="KEGG" id="ddz:DSYM_06690"/>
<sequence>MPVNLKPPVPADLLPIAGVALGIAQAGIRKANRRDLLLIRLEAGAAVAGVFTQNRFCAAPVLVCREHLAAGAIRALVVNTGIANAGTGEPGMQSARATCAAAAQLLGCAPAQVLPFSTGVIMEPLPVERLAAGLPASVADLREDNWAAAAEAIMTTDTCPKAASRKVSLGGTAVSVTGIAKGAGMIRPNMATMLGFVATDAAVAQPLLQRLVREAADASFNCVTVDGDTSTNDSFVLIASGKAGNAGIDDAASADYAALREAVTAVARELAQAIVRDGEGATKFISIEVSGGRDAAECKAIGYAIAHSPLVKTAFFASDPNLGRILAAIGNAGINDLDVTRVKLWLDEVLVSENGGRAASYREEDGARVMRQEEIAVRVDLARGAAQATVWTCDFSYDYVRINADYRS</sequence>
<keyword evidence="5 9" id="KW-0808">Transferase</keyword>
<dbReference type="InterPro" id="IPR042195">
    <property type="entry name" value="ArgJ_beta_C"/>
</dbReference>